<dbReference type="AlphaFoldDB" id="A0A9N7UDY6"/>
<sequence>MERHISSRREANMSLSSSEVLCGSGHMTHHRVRGRPGVCGAEEVDFRLRDEPAIRHASFRPEEDSLPLLKEPDPSHDAPAPLFKHIDGGEDWIRTWFSWIQIQNSSSALRNRSHLIFSFTLN</sequence>
<keyword evidence="2" id="KW-1185">Reference proteome</keyword>
<comment type="caution">
    <text evidence="1">The sequence shown here is derived from an EMBL/GenBank/DDBJ whole genome shotgun (WGS) entry which is preliminary data.</text>
</comment>
<dbReference type="Proteomes" id="UP001153269">
    <property type="component" value="Unassembled WGS sequence"/>
</dbReference>
<organism evidence="1 2">
    <name type="scientific">Pleuronectes platessa</name>
    <name type="common">European plaice</name>
    <dbReference type="NCBI Taxonomy" id="8262"/>
    <lineage>
        <taxon>Eukaryota</taxon>
        <taxon>Metazoa</taxon>
        <taxon>Chordata</taxon>
        <taxon>Craniata</taxon>
        <taxon>Vertebrata</taxon>
        <taxon>Euteleostomi</taxon>
        <taxon>Actinopterygii</taxon>
        <taxon>Neopterygii</taxon>
        <taxon>Teleostei</taxon>
        <taxon>Neoteleostei</taxon>
        <taxon>Acanthomorphata</taxon>
        <taxon>Carangaria</taxon>
        <taxon>Pleuronectiformes</taxon>
        <taxon>Pleuronectoidei</taxon>
        <taxon>Pleuronectidae</taxon>
        <taxon>Pleuronectes</taxon>
    </lineage>
</organism>
<name>A0A9N7UDY6_PLEPL</name>
<gene>
    <name evidence="1" type="ORF">PLEPLA_LOCUS18146</name>
</gene>
<evidence type="ECO:0000313" key="1">
    <source>
        <dbReference type="EMBL" id="CAB1430164.1"/>
    </source>
</evidence>
<dbReference type="EMBL" id="CADEAL010001209">
    <property type="protein sequence ID" value="CAB1430164.1"/>
    <property type="molecule type" value="Genomic_DNA"/>
</dbReference>
<proteinExistence type="predicted"/>
<evidence type="ECO:0000313" key="2">
    <source>
        <dbReference type="Proteomes" id="UP001153269"/>
    </source>
</evidence>
<accession>A0A9N7UDY6</accession>
<reference evidence="1" key="1">
    <citation type="submission" date="2020-03" db="EMBL/GenBank/DDBJ databases">
        <authorList>
            <person name="Weist P."/>
        </authorList>
    </citation>
    <scope>NUCLEOTIDE SEQUENCE</scope>
</reference>
<protein>
    <submittedName>
        <fullName evidence="1">Uncharacterized protein</fullName>
    </submittedName>
</protein>